<feature type="transmembrane region" description="Helical" evidence="1">
    <location>
        <begin position="103"/>
        <end position="121"/>
    </location>
</feature>
<organism evidence="2 3">
    <name type="scientific">Chitinophaga horti</name>
    <dbReference type="NCBI Taxonomy" id="2920382"/>
    <lineage>
        <taxon>Bacteria</taxon>
        <taxon>Pseudomonadati</taxon>
        <taxon>Bacteroidota</taxon>
        <taxon>Chitinophagia</taxon>
        <taxon>Chitinophagales</taxon>
        <taxon>Chitinophagaceae</taxon>
        <taxon>Chitinophaga</taxon>
    </lineage>
</organism>
<feature type="transmembrane region" description="Helical" evidence="1">
    <location>
        <begin position="46"/>
        <end position="63"/>
    </location>
</feature>
<evidence type="ECO:0000256" key="1">
    <source>
        <dbReference type="SAM" id="Phobius"/>
    </source>
</evidence>
<sequence length="129" mass="13779">MSKLSITGIIAAIIVIISAFLPWLTIESKGLTFTGLDTKGSSFGEPAILNIALAVFCIVLLLVNKRPAVLAALFCATLLTAWSFRNLLLFSRCEMGECPHREAGLFLSLVGAIAVLVCVLFQKGPAKRA</sequence>
<dbReference type="Proteomes" id="UP001162741">
    <property type="component" value="Chromosome"/>
</dbReference>
<feature type="transmembrane region" description="Helical" evidence="1">
    <location>
        <begin position="7"/>
        <end position="26"/>
    </location>
</feature>
<keyword evidence="1" id="KW-1133">Transmembrane helix</keyword>
<dbReference type="EMBL" id="CP107006">
    <property type="protein sequence ID" value="UYQ95089.1"/>
    <property type="molecule type" value="Genomic_DNA"/>
</dbReference>
<evidence type="ECO:0008006" key="4">
    <source>
        <dbReference type="Google" id="ProtNLM"/>
    </source>
</evidence>
<reference evidence="2" key="1">
    <citation type="submission" date="2022-10" db="EMBL/GenBank/DDBJ databases">
        <title>Chitinophaga sp. nov., isolated from soil.</title>
        <authorList>
            <person name="Jeon C.O."/>
        </authorList>
    </citation>
    <scope>NUCLEOTIDE SEQUENCE</scope>
    <source>
        <strain evidence="2">R8</strain>
    </source>
</reference>
<dbReference type="RefSeq" id="WP_264282884.1">
    <property type="nucleotide sequence ID" value="NZ_CP107006.1"/>
</dbReference>
<protein>
    <recommendedName>
        <fullName evidence="4">DUF4345 domain-containing protein</fullName>
    </recommendedName>
</protein>
<keyword evidence="1" id="KW-0472">Membrane</keyword>
<keyword evidence="3" id="KW-1185">Reference proteome</keyword>
<accession>A0ABY6J5X6</accession>
<feature type="transmembrane region" description="Helical" evidence="1">
    <location>
        <begin position="70"/>
        <end position="91"/>
    </location>
</feature>
<gene>
    <name evidence="2" type="ORF">MKQ68_08270</name>
</gene>
<evidence type="ECO:0000313" key="2">
    <source>
        <dbReference type="EMBL" id="UYQ95089.1"/>
    </source>
</evidence>
<evidence type="ECO:0000313" key="3">
    <source>
        <dbReference type="Proteomes" id="UP001162741"/>
    </source>
</evidence>
<proteinExistence type="predicted"/>
<name>A0ABY6J5X6_9BACT</name>
<keyword evidence="1" id="KW-0812">Transmembrane</keyword>